<dbReference type="SUPFAM" id="SSF53756">
    <property type="entry name" value="UDP-Glycosyltransferase/glycogen phosphorylase"/>
    <property type="match status" value="1"/>
</dbReference>
<keyword evidence="4" id="KW-0808">Transferase</keyword>
<dbReference type="EC" id="2.4.1.40" evidence="4"/>
<dbReference type="InterPro" id="IPR001296">
    <property type="entry name" value="Glyco_trans_1"/>
</dbReference>
<sequence>MKILTLTTLYPNHIKNGHGIFVEQRLRHLLGCEDIEAEVIAPVPWFPFISEKFGRYSVFARIAKTERRYGISLSHPRYLLLPKIGMTLAPLMLVFALYPLLKKKLKQGDNFDLIDAHYFYPDGVAAVMLGKLLKKSVIVTARGSDINLIATFYWPRKMIVWAAQQASAIITVCQALKEKIVDLGISPTNIHVFRNGVDLQFFVPIDRQKAQTELKLTRPTLLSVGHLVELKGHHLVIEALQVLEDYHLVIAGDGEQMPRLKKMANDLGVAERVTFLGAISHQQLVTVYNAADILILASSREGWPNVLLEAMACGTPVIATHVSGTPEIVTSSEAGMLMDERSAQAIVTAVRTMQKQMPQRQETRAYAENYSWDATVHGIAGLFKEILGRPSVEGSLAHQDGD</sequence>
<dbReference type="CDD" id="cd03798">
    <property type="entry name" value="GT4_WlbH-like"/>
    <property type="match status" value="1"/>
</dbReference>
<protein>
    <submittedName>
        <fullName evidence="4">Glycosyltransferase 1 protein</fullName>
        <ecNumber evidence="4">2.4.1.40</ecNumber>
    </submittedName>
</protein>
<feature type="domain" description="Glycosyltransferase subfamily 4-like N-terminal" evidence="3">
    <location>
        <begin position="92"/>
        <end position="200"/>
    </location>
</feature>
<name>A0A1R4HAS2_9GAMM</name>
<organism evidence="4 5">
    <name type="scientific">Crenothrix polyspora</name>
    <dbReference type="NCBI Taxonomy" id="360316"/>
    <lineage>
        <taxon>Bacteria</taxon>
        <taxon>Pseudomonadati</taxon>
        <taxon>Pseudomonadota</taxon>
        <taxon>Gammaproteobacteria</taxon>
        <taxon>Methylococcales</taxon>
        <taxon>Crenotrichaceae</taxon>
        <taxon>Crenothrix</taxon>
    </lineage>
</organism>
<dbReference type="Proteomes" id="UP000195442">
    <property type="component" value="Unassembled WGS sequence"/>
</dbReference>
<accession>A0A1R4HAS2</accession>
<dbReference type="Pfam" id="PF13439">
    <property type="entry name" value="Glyco_transf_4"/>
    <property type="match status" value="1"/>
</dbReference>
<keyword evidence="1" id="KW-0812">Transmembrane</keyword>
<evidence type="ECO:0000313" key="4">
    <source>
        <dbReference type="EMBL" id="SJM93266.1"/>
    </source>
</evidence>
<keyword evidence="1" id="KW-0472">Membrane</keyword>
<gene>
    <name evidence="4" type="ORF">CRENPOLYSF2_320002</name>
</gene>
<dbReference type="PANTHER" id="PTHR45947">
    <property type="entry name" value="SULFOQUINOVOSYL TRANSFERASE SQD2"/>
    <property type="match status" value="1"/>
</dbReference>
<reference evidence="5" key="1">
    <citation type="submission" date="2017-02" db="EMBL/GenBank/DDBJ databases">
        <authorList>
            <person name="Daims H."/>
        </authorList>
    </citation>
    <scope>NUCLEOTIDE SEQUENCE [LARGE SCALE GENOMIC DNA]</scope>
</reference>
<dbReference type="PANTHER" id="PTHR45947:SF3">
    <property type="entry name" value="SULFOQUINOVOSYL TRANSFERASE SQD2"/>
    <property type="match status" value="1"/>
</dbReference>
<dbReference type="EMBL" id="FUKJ01000246">
    <property type="protein sequence ID" value="SJM93266.1"/>
    <property type="molecule type" value="Genomic_DNA"/>
</dbReference>
<dbReference type="InterPro" id="IPR028098">
    <property type="entry name" value="Glyco_trans_4-like_N"/>
</dbReference>
<dbReference type="OrthoDB" id="9792269at2"/>
<feature type="domain" description="Glycosyl transferase family 1" evidence="2">
    <location>
        <begin position="206"/>
        <end position="369"/>
    </location>
</feature>
<evidence type="ECO:0000259" key="2">
    <source>
        <dbReference type="Pfam" id="PF00534"/>
    </source>
</evidence>
<dbReference type="Gene3D" id="3.40.50.2000">
    <property type="entry name" value="Glycogen Phosphorylase B"/>
    <property type="match status" value="2"/>
</dbReference>
<dbReference type="AlphaFoldDB" id="A0A1R4HAS2"/>
<feature type="transmembrane region" description="Helical" evidence="1">
    <location>
        <begin position="80"/>
        <end position="101"/>
    </location>
</feature>
<keyword evidence="1" id="KW-1133">Transmembrane helix</keyword>
<keyword evidence="4" id="KW-0328">Glycosyltransferase</keyword>
<dbReference type="InterPro" id="IPR050194">
    <property type="entry name" value="Glycosyltransferase_grp1"/>
</dbReference>
<dbReference type="RefSeq" id="WP_087147318.1">
    <property type="nucleotide sequence ID" value="NZ_FUKJ01000246.1"/>
</dbReference>
<evidence type="ECO:0000256" key="1">
    <source>
        <dbReference type="SAM" id="Phobius"/>
    </source>
</evidence>
<evidence type="ECO:0000313" key="5">
    <source>
        <dbReference type="Proteomes" id="UP000195442"/>
    </source>
</evidence>
<evidence type="ECO:0000259" key="3">
    <source>
        <dbReference type="Pfam" id="PF13439"/>
    </source>
</evidence>
<dbReference type="Pfam" id="PF00534">
    <property type="entry name" value="Glycos_transf_1"/>
    <property type="match status" value="1"/>
</dbReference>
<proteinExistence type="predicted"/>
<keyword evidence="5" id="KW-1185">Reference proteome</keyword>
<dbReference type="GO" id="GO:0004380">
    <property type="term" value="F:glycoprotein-fucosylgalactoside alpha-N-acetylgalactosaminyltransferase activity"/>
    <property type="evidence" value="ECO:0007669"/>
    <property type="project" value="UniProtKB-EC"/>
</dbReference>